<dbReference type="EMBL" id="NBSH01000005">
    <property type="protein sequence ID" value="ORX37942.1"/>
    <property type="molecule type" value="Genomic_DNA"/>
</dbReference>
<evidence type="ECO:0000259" key="8">
    <source>
        <dbReference type="PROSITE" id="PS51324"/>
    </source>
</evidence>
<dbReference type="GO" id="GO:0005739">
    <property type="term" value="C:mitochondrion"/>
    <property type="evidence" value="ECO:0007669"/>
    <property type="project" value="TreeGrafter"/>
</dbReference>
<evidence type="ECO:0000256" key="6">
    <source>
        <dbReference type="RuleBase" id="RU371123"/>
    </source>
</evidence>
<dbReference type="PANTHER" id="PTHR12645:SF1">
    <property type="entry name" value="FAD-LINKED SULFHYDRYL OXIDASE ERV2"/>
    <property type="match status" value="1"/>
</dbReference>
<feature type="region of interest" description="Disordered" evidence="7">
    <location>
        <begin position="31"/>
        <end position="89"/>
    </location>
</feature>
<feature type="compositionally biased region" description="Low complexity" evidence="7">
    <location>
        <begin position="31"/>
        <end position="47"/>
    </location>
</feature>
<dbReference type="PANTHER" id="PTHR12645">
    <property type="entry name" value="ALR/ERV"/>
    <property type="match status" value="1"/>
</dbReference>
<evidence type="ECO:0000256" key="5">
    <source>
        <dbReference type="ARBA" id="ARBA00023157"/>
    </source>
</evidence>
<dbReference type="RefSeq" id="XP_021871929.1">
    <property type="nucleotide sequence ID" value="XM_022015642.1"/>
</dbReference>
<dbReference type="InterPro" id="IPR017905">
    <property type="entry name" value="ERV/ALR_sulphydryl_oxidase"/>
</dbReference>
<keyword evidence="3 6" id="KW-0274">FAD</keyword>
<sequence length="263" mass="28937">MPGLSRTPRLFLILLVIIIVPTLYLLHPSTSPTPLSSWTKTTTPTTTGGDAIHHVEIESGGIDSDHWRDPIRPQTGNGLANEEDTRGADDEEDELVLMGTHSSDRPKQQEEDLYDMTAFTSPSAPILGTHGGVIMPKMENATAKAELGRSAWKVLHLMTLRYPDTPTQDDRDALKSYFHLFARLYPCGECAEEFQALLKEYPPQTSSRKAASMWLCHVHNMINERLGKPEFDCLTLDEKYDCGCGEDPGASGVPGGQDAATDV</sequence>
<dbReference type="SUPFAM" id="SSF69000">
    <property type="entry name" value="FAD-dependent thiol oxidase"/>
    <property type="match status" value="1"/>
</dbReference>
<dbReference type="InParanoid" id="A0A1Y1UIY3"/>
<dbReference type="FunFam" id="1.20.120.310:FF:000002">
    <property type="entry name" value="Sulfhydryl oxidase"/>
    <property type="match status" value="1"/>
</dbReference>
<keyword evidence="4 6" id="KW-0560">Oxidoreductase</keyword>
<reference evidence="9 10" key="1">
    <citation type="submission" date="2017-03" db="EMBL/GenBank/DDBJ databases">
        <title>Widespread Adenine N6-methylation of Active Genes in Fungi.</title>
        <authorList>
            <consortium name="DOE Joint Genome Institute"/>
            <person name="Mondo S.J."/>
            <person name="Dannebaum R.O."/>
            <person name="Kuo R.C."/>
            <person name="Louie K.B."/>
            <person name="Bewick A.J."/>
            <person name="Labutti K."/>
            <person name="Haridas S."/>
            <person name="Kuo A."/>
            <person name="Salamov A."/>
            <person name="Ahrendt S.R."/>
            <person name="Lau R."/>
            <person name="Bowen B.P."/>
            <person name="Lipzen A."/>
            <person name="Sullivan W."/>
            <person name="Andreopoulos W.B."/>
            <person name="Clum A."/>
            <person name="Lindquist E."/>
            <person name="Daum C."/>
            <person name="Northen T.R."/>
            <person name="Ramamoorthy G."/>
            <person name="Schmitz R.J."/>
            <person name="Gryganskyi A."/>
            <person name="Culley D."/>
            <person name="Magnuson J."/>
            <person name="James T.Y."/>
            <person name="O'Malley M.A."/>
            <person name="Stajich J.E."/>
            <person name="Spatafora J.W."/>
            <person name="Visel A."/>
            <person name="Grigoriev I.V."/>
        </authorList>
    </citation>
    <scope>NUCLEOTIDE SEQUENCE [LARGE SCALE GENOMIC DNA]</scope>
    <source>
        <strain evidence="9 10">NRRL Y-17943</strain>
    </source>
</reference>
<keyword evidence="5" id="KW-1015">Disulfide bond</keyword>
<evidence type="ECO:0000256" key="4">
    <source>
        <dbReference type="ARBA" id="ARBA00023002"/>
    </source>
</evidence>
<protein>
    <recommendedName>
        <fullName evidence="6">Sulfhydryl oxidase</fullName>
        <ecNumber evidence="6">1.8.3.2</ecNumber>
    </recommendedName>
</protein>
<evidence type="ECO:0000313" key="9">
    <source>
        <dbReference type="EMBL" id="ORX37942.1"/>
    </source>
</evidence>
<evidence type="ECO:0000256" key="7">
    <source>
        <dbReference type="SAM" id="MobiDB-lite"/>
    </source>
</evidence>
<dbReference type="GO" id="GO:0016971">
    <property type="term" value="F:flavin-dependent sulfhydryl oxidase activity"/>
    <property type="evidence" value="ECO:0007669"/>
    <property type="project" value="InterPro"/>
</dbReference>
<dbReference type="STRING" id="4999.A0A1Y1UIY3"/>
<dbReference type="InterPro" id="IPR039799">
    <property type="entry name" value="ALR/ERV"/>
</dbReference>
<comment type="caution">
    <text evidence="9">The sequence shown here is derived from an EMBL/GenBank/DDBJ whole genome shotgun (WGS) entry which is preliminary data.</text>
</comment>
<evidence type="ECO:0000313" key="10">
    <source>
        <dbReference type="Proteomes" id="UP000193218"/>
    </source>
</evidence>
<comment type="catalytic activity">
    <reaction evidence="6">
        <text>2 R'C(R)SH + O2 = R'C(R)S-S(R)CR' + H2O2</text>
        <dbReference type="Rhea" id="RHEA:17357"/>
        <dbReference type="ChEBI" id="CHEBI:15379"/>
        <dbReference type="ChEBI" id="CHEBI:16240"/>
        <dbReference type="ChEBI" id="CHEBI:16520"/>
        <dbReference type="ChEBI" id="CHEBI:17412"/>
        <dbReference type="EC" id="1.8.3.2"/>
    </reaction>
</comment>
<organism evidence="9 10">
    <name type="scientific">Kockovaella imperatae</name>
    <dbReference type="NCBI Taxonomy" id="4999"/>
    <lineage>
        <taxon>Eukaryota</taxon>
        <taxon>Fungi</taxon>
        <taxon>Dikarya</taxon>
        <taxon>Basidiomycota</taxon>
        <taxon>Agaricomycotina</taxon>
        <taxon>Tremellomycetes</taxon>
        <taxon>Tremellales</taxon>
        <taxon>Cuniculitremaceae</taxon>
        <taxon>Kockovaella</taxon>
    </lineage>
</organism>
<evidence type="ECO:0000256" key="2">
    <source>
        <dbReference type="ARBA" id="ARBA00022630"/>
    </source>
</evidence>
<feature type="compositionally biased region" description="Basic and acidic residues" evidence="7">
    <location>
        <begin position="51"/>
        <end position="71"/>
    </location>
</feature>
<dbReference type="InterPro" id="IPR036774">
    <property type="entry name" value="ERV/ALR_sulphydryl_oxid_sf"/>
</dbReference>
<gene>
    <name evidence="9" type="ORF">BD324DRAFT_623904</name>
</gene>
<dbReference type="GeneID" id="33557451"/>
<evidence type="ECO:0000256" key="3">
    <source>
        <dbReference type="ARBA" id="ARBA00022827"/>
    </source>
</evidence>
<dbReference type="AlphaFoldDB" id="A0A1Y1UIY3"/>
<dbReference type="Proteomes" id="UP000193218">
    <property type="component" value="Unassembled WGS sequence"/>
</dbReference>
<dbReference type="GO" id="GO:0050660">
    <property type="term" value="F:flavin adenine dinucleotide binding"/>
    <property type="evidence" value="ECO:0007669"/>
    <property type="project" value="TreeGrafter"/>
</dbReference>
<keyword evidence="10" id="KW-1185">Reference proteome</keyword>
<dbReference type="PROSITE" id="PS51324">
    <property type="entry name" value="ERV_ALR"/>
    <property type="match status" value="1"/>
</dbReference>
<evidence type="ECO:0000256" key="1">
    <source>
        <dbReference type="ARBA" id="ARBA00001974"/>
    </source>
</evidence>
<dbReference type="EC" id="1.8.3.2" evidence="6"/>
<keyword evidence="2 6" id="KW-0285">Flavoprotein</keyword>
<name>A0A1Y1UIY3_9TREE</name>
<proteinExistence type="predicted"/>
<dbReference type="Gene3D" id="1.20.120.310">
    <property type="entry name" value="ERV/ALR sulfhydryl oxidase domain"/>
    <property type="match status" value="1"/>
</dbReference>
<dbReference type="Pfam" id="PF04777">
    <property type="entry name" value="Evr1_Alr"/>
    <property type="match status" value="1"/>
</dbReference>
<feature type="domain" description="ERV/ALR sulfhydryl oxidase" evidence="8">
    <location>
        <begin position="140"/>
        <end position="240"/>
    </location>
</feature>
<comment type="cofactor">
    <cofactor evidence="1 6">
        <name>FAD</name>
        <dbReference type="ChEBI" id="CHEBI:57692"/>
    </cofactor>
</comment>
<dbReference type="OrthoDB" id="59470at2759"/>
<accession>A0A1Y1UIY3</accession>